<proteinExistence type="inferred from homology"/>
<feature type="coiled-coil region" evidence="8">
    <location>
        <begin position="315"/>
        <end position="342"/>
    </location>
</feature>
<keyword evidence="4" id="KW-1134">Transmembrane beta strand</keyword>
<accession>A0ABR9EG57</accession>
<keyword evidence="7" id="KW-0998">Cell outer membrane</keyword>
<keyword evidence="6" id="KW-0472">Membrane</keyword>
<dbReference type="InterPro" id="IPR003423">
    <property type="entry name" value="OMP_efflux"/>
</dbReference>
<organism evidence="9 10">
    <name type="scientific">Pseudoalteromonas aurantia 208</name>
    <dbReference type="NCBI Taxonomy" id="1314867"/>
    <lineage>
        <taxon>Bacteria</taxon>
        <taxon>Pseudomonadati</taxon>
        <taxon>Pseudomonadota</taxon>
        <taxon>Gammaproteobacteria</taxon>
        <taxon>Alteromonadales</taxon>
        <taxon>Pseudoalteromonadaceae</taxon>
        <taxon>Pseudoalteromonas</taxon>
    </lineage>
</organism>
<reference evidence="9 10" key="1">
    <citation type="submission" date="2015-03" db="EMBL/GenBank/DDBJ databases">
        <title>Genome sequence of Pseudoalteromonas aurantia.</title>
        <authorList>
            <person name="Xie B.-B."/>
            <person name="Rong J.-C."/>
            <person name="Qin Q.-L."/>
            <person name="Zhang Y.-Z."/>
        </authorList>
    </citation>
    <scope>NUCLEOTIDE SEQUENCE [LARGE SCALE GENOMIC DNA]</scope>
    <source>
        <strain evidence="9 10">208</strain>
    </source>
</reference>
<dbReference type="Proteomes" id="UP000615755">
    <property type="component" value="Unassembled WGS sequence"/>
</dbReference>
<evidence type="ECO:0000256" key="8">
    <source>
        <dbReference type="SAM" id="Coils"/>
    </source>
</evidence>
<evidence type="ECO:0000256" key="6">
    <source>
        <dbReference type="ARBA" id="ARBA00023136"/>
    </source>
</evidence>
<evidence type="ECO:0000313" key="9">
    <source>
        <dbReference type="EMBL" id="MBE0369972.1"/>
    </source>
</evidence>
<evidence type="ECO:0000256" key="3">
    <source>
        <dbReference type="ARBA" id="ARBA00022448"/>
    </source>
</evidence>
<gene>
    <name evidence="9" type="ORF">PAUR_a4584</name>
</gene>
<keyword evidence="8" id="KW-0175">Coiled coil</keyword>
<evidence type="ECO:0000256" key="1">
    <source>
        <dbReference type="ARBA" id="ARBA00004442"/>
    </source>
</evidence>
<evidence type="ECO:0000256" key="5">
    <source>
        <dbReference type="ARBA" id="ARBA00022692"/>
    </source>
</evidence>
<evidence type="ECO:0000313" key="10">
    <source>
        <dbReference type="Proteomes" id="UP000615755"/>
    </source>
</evidence>
<keyword evidence="3" id="KW-0813">Transport</keyword>
<dbReference type="PANTHER" id="PTHR30026">
    <property type="entry name" value="OUTER MEMBRANE PROTEIN TOLC"/>
    <property type="match status" value="1"/>
</dbReference>
<dbReference type="EMBL" id="AQGV01000014">
    <property type="protein sequence ID" value="MBE0369972.1"/>
    <property type="molecule type" value="Genomic_DNA"/>
</dbReference>
<evidence type="ECO:0000256" key="2">
    <source>
        <dbReference type="ARBA" id="ARBA00007613"/>
    </source>
</evidence>
<name>A0ABR9EG57_9GAMM</name>
<protein>
    <recommendedName>
        <fullName evidence="11">Type I secretion protein TolC</fullName>
    </recommendedName>
</protein>
<comment type="similarity">
    <text evidence="2">Belongs to the outer membrane factor (OMF) (TC 1.B.17) family.</text>
</comment>
<evidence type="ECO:0000256" key="4">
    <source>
        <dbReference type="ARBA" id="ARBA00022452"/>
    </source>
</evidence>
<dbReference type="SUPFAM" id="SSF56954">
    <property type="entry name" value="Outer membrane efflux proteins (OEP)"/>
    <property type="match status" value="1"/>
</dbReference>
<evidence type="ECO:0000256" key="7">
    <source>
        <dbReference type="ARBA" id="ARBA00023237"/>
    </source>
</evidence>
<dbReference type="InterPro" id="IPR051906">
    <property type="entry name" value="TolC-like"/>
</dbReference>
<comment type="caution">
    <text evidence="9">The sequence shown here is derived from an EMBL/GenBank/DDBJ whole genome shotgun (WGS) entry which is preliminary data.</text>
</comment>
<sequence>MSAAHGSTLIELYSNGVKNNLSVNAERVAYLAGLEGEKQSFAQLLPQLKLSAHVRYDAQTQALDTHNLLQYKGAQKSASDAAEYELGLSQRLFDLPAYYDYKSSQYGSTQAKVKFQQALSTYTSDFLSAYLDVVEAQEKLLFIQETLDAYEKQSSIITNRYAVGLVKISELKESESQQLKVESDEILAKNDLALAFEQLSLVTQVDVDAIHALSGEIPVLHNPAESITHLQKKFKNNWGFKLASLDLTVANENWKAKKAKHLPTVTSRLSYTDSNTDSTYNFQHPDTLNRHGWNIGVYLEMPIYNGGGVSSASSEAKLSMERAKYMKKLKQLEVKQQILKNHRTLRAISHSLAANGLAVEAVELALKNSEDEYFSGLGPFSRVLDNRARLMSEKVQLIQEKYQYVKLYISLKEVMGELSNTEVGFLNRLFSGVLAQRVTVDK</sequence>
<keyword evidence="10" id="KW-1185">Reference proteome</keyword>
<dbReference type="Gene3D" id="1.20.1600.10">
    <property type="entry name" value="Outer membrane efflux proteins (OEP)"/>
    <property type="match status" value="1"/>
</dbReference>
<dbReference type="Pfam" id="PF02321">
    <property type="entry name" value="OEP"/>
    <property type="match status" value="2"/>
</dbReference>
<dbReference type="PANTHER" id="PTHR30026:SF20">
    <property type="entry name" value="OUTER MEMBRANE PROTEIN TOLC"/>
    <property type="match status" value="1"/>
</dbReference>
<keyword evidence="5" id="KW-0812">Transmembrane</keyword>
<evidence type="ECO:0008006" key="11">
    <source>
        <dbReference type="Google" id="ProtNLM"/>
    </source>
</evidence>
<comment type="subcellular location">
    <subcellularLocation>
        <location evidence="1">Cell outer membrane</location>
    </subcellularLocation>
</comment>